<organism evidence="3 4">
    <name type="scientific">Treponema ruminis</name>
    <dbReference type="NCBI Taxonomy" id="744515"/>
    <lineage>
        <taxon>Bacteria</taxon>
        <taxon>Pseudomonadati</taxon>
        <taxon>Spirochaetota</taxon>
        <taxon>Spirochaetia</taxon>
        <taxon>Spirochaetales</taxon>
        <taxon>Treponemataceae</taxon>
        <taxon>Treponema</taxon>
    </lineage>
</organism>
<dbReference type="GO" id="GO:0015344">
    <property type="term" value="F:siderophore uptake transmembrane transporter activity"/>
    <property type="evidence" value="ECO:0007669"/>
    <property type="project" value="TreeGrafter"/>
</dbReference>
<dbReference type="InterPro" id="IPR012910">
    <property type="entry name" value="Plug_dom"/>
</dbReference>
<comment type="caution">
    <text evidence="3">The sequence shown here is derived from an EMBL/GenBank/DDBJ whole genome shotgun (WGS) entry which is preliminary data.</text>
</comment>
<dbReference type="Pfam" id="PF07715">
    <property type="entry name" value="Plug"/>
    <property type="match status" value="1"/>
</dbReference>
<dbReference type="PANTHER" id="PTHR30069:SF29">
    <property type="entry name" value="HEMOGLOBIN AND HEMOGLOBIN-HAPTOGLOBIN-BINDING PROTEIN 1-RELATED"/>
    <property type="match status" value="1"/>
</dbReference>
<keyword evidence="4" id="KW-1185">Reference proteome</keyword>
<feature type="domain" description="TonB-dependent receptor plug" evidence="2">
    <location>
        <begin position="121"/>
        <end position="220"/>
    </location>
</feature>
<dbReference type="Gene3D" id="2.170.130.10">
    <property type="entry name" value="TonB-dependent receptor, plug domain"/>
    <property type="match status" value="1"/>
</dbReference>
<name>A0A7W8G8R6_9SPIR</name>
<evidence type="ECO:0000313" key="3">
    <source>
        <dbReference type="EMBL" id="MBB5225952.1"/>
    </source>
</evidence>
<evidence type="ECO:0000313" key="4">
    <source>
        <dbReference type="Proteomes" id="UP000518887"/>
    </source>
</evidence>
<evidence type="ECO:0000256" key="1">
    <source>
        <dbReference type="ARBA" id="ARBA00022729"/>
    </source>
</evidence>
<dbReference type="SUPFAM" id="SSF56935">
    <property type="entry name" value="Porins"/>
    <property type="match status" value="1"/>
</dbReference>
<protein>
    <recommendedName>
        <fullName evidence="2">TonB-dependent receptor plug domain-containing protein</fullName>
    </recommendedName>
</protein>
<dbReference type="PANTHER" id="PTHR30069">
    <property type="entry name" value="TONB-DEPENDENT OUTER MEMBRANE RECEPTOR"/>
    <property type="match status" value="1"/>
</dbReference>
<sequence>MKKIVTLIIAFSAAFLFADGLKITVMDKDLDFPLEGAKVSLESDPKITEIADEDGNVLLSIPDSVTSGSVKAKFPGYRDGSVKFSSTDESLTIYMSIADVIEGKELVVNRAAPEKKEEKIGVATVMSKEQMHTTANIGIAEDCMASIRTLPGVSFSGAWGSEPSIRGGDPREAACLLDGMYTIFPWHWGGGVSIFNPSMTDTIKLSNGVFSAKYGRASAGLLEATTITPDYENFHLNAGYSTTCADAFAQIPFGKDVGGMLLGAHVSYLDPVVWAFKKMGSSDLDSIKRAPYIRDVFMKTNLTPTPELFVSVIGFFGSDGLEMNQTEEKDGLKTKAIMDYDIYQALGGINVKYLANDKLLFHGNFAYNGMFEDMDMNVTESGSIKYNDEFVSKYGSAFPGVKNGGSYNIPELKSQITEKIDNHLVSGRLESEIELTERNHLCVGVEETFSTAKTTEKQNGWTDIEINGTNLFRRVDYSSVSDGNCIYDHAAFLCWTFGNDNDLIQSELGVRGEFISLRNSGDDYTMNFIPDVCPRASVTYTPWRNTSLFDKVSFTAGSGLFVSIPRETMIFTKDMGLESFEMHSNRAIFSVLGTNVDLKSGWNFKLESYYRYYLSRIYAYSSTDASSNFQDVAIRADSNGKGHVFGIDSMIEKKAGGAWDGYLSYSFSWARMKNPAGIKSGVYAPNSMYGDPLDEWYYPRYHRFHTLNLVSNWHFRKNWTFTVKGTLATGAPKDKVGDVGCYAARLDDGTVIQRYTRSSFYSDTLRNQISCPIDLRIAYEWKSNNDKTSWEFYFALQDVFVNLYSPKGDKSFNKYTGEMSDVAESADFNMGIPIPSVGMKVKF</sequence>
<gene>
    <name evidence="3" type="ORF">HNP76_001320</name>
</gene>
<evidence type="ECO:0000259" key="2">
    <source>
        <dbReference type="Pfam" id="PF07715"/>
    </source>
</evidence>
<dbReference type="InterPro" id="IPR039426">
    <property type="entry name" value="TonB-dep_rcpt-like"/>
</dbReference>
<dbReference type="GO" id="GO:0009279">
    <property type="term" value="C:cell outer membrane"/>
    <property type="evidence" value="ECO:0007669"/>
    <property type="project" value="TreeGrafter"/>
</dbReference>
<reference evidence="3 4" key="1">
    <citation type="submission" date="2020-08" db="EMBL/GenBank/DDBJ databases">
        <title>Genomic Encyclopedia of Type Strains, Phase IV (KMG-IV): sequencing the most valuable type-strain genomes for metagenomic binning, comparative biology and taxonomic classification.</title>
        <authorList>
            <person name="Goeker M."/>
        </authorList>
    </citation>
    <scope>NUCLEOTIDE SEQUENCE [LARGE SCALE GENOMIC DNA]</scope>
    <source>
        <strain evidence="3 4">DSM 103462</strain>
    </source>
</reference>
<dbReference type="RefSeq" id="WP_184658766.1">
    <property type="nucleotide sequence ID" value="NZ_CP031518.1"/>
</dbReference>
<dbReference type="AlphaFoldDB" id="A0A7W8G8R6"/>
<dbReference type="GO" id="GO:0044718">
    <property type="term" value="P:siderophore transmembrane transport"/>
    <property type="evidence" value="ECO:0007669"/>
    <property type="project" value="TreeGrafter"/>
</dbReference>
<dbReference type="InterPro" id="IPR037066">
    <property type="entry name" value="Plug_dom_sf"/>
</dbReference>
<dbReference type="EMBL" id="JACHFQ010000004">
    <property type="protein sequence ID" value="MBB5225952.1"/>
    <property type="molecule type" value="Genomic_DNA"/>
</dbReference>
<keyword evidence="1" id="KW-0732">Signal</keyword>
<dbReference type="Proteomes" id="UP000518887">
    <property type="component" value="Unassembled WGS sequence"/>
</dbReference>
<proteinExistence type="predicted"/>
<accession>A0A7W8G8R6</accession>